<keyword evidence="10" id="KW-0472">Membrane</keyword>
<keyword evidence="7" id="KW-0418">Kinase</keyword>
<dbReference type="Proteomes" id="UP001367508">
    <property type="component" value="Unassembled WGS sequence"/>
</dbReference>
<evidence type="ECO:0000256" key="5">
    <source>
        <dbReference type="ARBA" id="ARBA00022692"/>
    </source>
</evidence>
<protein>
    <recommendedName>
        <fullName evidence="2">non-specific serine/threonine protein kinase</fullName>
        <ecNumber evidence="2">2.7.11.1</ecNumber>
    </recommendedName>
</protein>
<evidence type="ECO:0000313" key="15">
    <source>
        <dbReference type="Proteomes" id="UP001367508"/>
    </source>
</evidence>
<dbReference type="EC" id="2.7.11.1" evidence="2"/>
<evidence type="ECO:0000256" key="13">
    <source>
        <dbReference type="PROSITE-ProRule" id="PRU10141"/>
    </source>
</evidence>
<dbReference type="GO" id="GO:0004674">
    <property type="term" value="F:protein serine/threonine kinase activity"/>
    <property type="evidence" value="ECO:0007669"/>
    <property type="project" value="UniProtKB-EC"/>
</dbReference>
<dbReference type="GO" id="GO:0005524">
    <property type="term" value="F:ATP binding"/>
    <property type="evidence" value="ECO:0007669"/>
    <property type="project" value="UniProtKB-UniRule"/>
</dbReference>
<reference evidence="14 15" key="1">
    <citation type="submission" date="2024-01" db="EMBL/GenBank/DDBJ databases">
        <title>The genomes of 5 underutilized Papilionoideae crops provide insights into root nodulation and disease resistanc.</title>
        <authorList>
            <person name="Jiang F."/>
        </authorList>
    </citation>
    <scope>NUCLEOTIDE SEQUENCE [LARGE SCALE GENOMIC DNA]</scope>
    <source>
        <strain evidence="14">LVBAO_FW01</strain>
        <tissue evidence="14">Leaves</tissue>
    </source>
</reference>
<evidence type="ECO:0000313" key="14">
    <source>
        <dbReference type="EMBL" id="KAK7344778.1"/>
    </source>
</evidence>
<keyword evidence="5" id="KW-0812">Transmembrane</keyword>
<feature type="binding site" evidence="13">
    <location>
        <position position="234"/>
    </location>
    <ligand>
        <name>ATP</name>
        <dbReference type="ChEBI" id="CHEBI:30616"/>
    </ligand>
</feature>
<keyword evidence="4" id="KW-0808">Transferase</keyword>
<dbReference type="PROSITE" id="PS00107">
    <property type="entry name" value="PROTEIN_KINASE_ATP"/>
    <property type="match status" value="1"/>
</dbReference>
<evidence type="ECO:0000256" key="12">
    <source>
        <dbReference type="ARBA" id="ARBA00048679"/>
    </source>
</evidence>
<dbReference type="InterPro" id="IPR052232">
    <property type="entry name" value="RLK_Ser/Thr-Kinase"/>
</dbReference>
<accession>A0AAN9QVK9</accession>
<evidence type="ECO:0000256" key="8">
    <source>
        <dbReference type="ARBA" id="ARBA00022840"/>
    </source>
</evidence>
<dbReference type="Gene3D" id="3.30.200.20">
    <property type="entry name" value="Phosphorylase Kinase, domain 1"/>
    <property type="match status" value="1"/>
</dbReference>
<name>A0AAN9QVK9_CANGL</name>
<comment type="catalytic activity">
    <reaction evidence="12">
        <text>L-seryl-[protein] + ATP = O-phospho-L-seryl-[protein] + ADP + H(+)</text>
        <dbReference type="Rhea" id="RHEA:17989"/>
        <dbReference type="Rhea" id="RHEA-COMP:9863"/>
        <dbReference type="Rhea" id="RHEA-COMP:11604"/>
        <dbReference type="ChEBI" id="CHEBI:15378"/>
        <dbReference type="ChEBI" id="CHEBI:29999"/>
        <dbReference type="ChEBI" id="CHEBI:30616"/>
        <dbReference type="ChEBI" id="CHEBI:83421"/>
        <dbReference type="ChEBI" id="CHEBI:456216"/>
        <dbReference type="EC" id="2.7.11.1"/>
    </reaction>
</comment>
<evidence type="ECO:0000256" key="7">
    <source>
        <dbReference type="ARBA" id="ARBA00022777"/>
    </source>
</evidence>
<evidence type="ECO:0000256" key="2">
    <source>
        <dbReference type="ARBA" id="ARBA00012513"/>
    </source>
</evidence>
<evidence type="ECO:0000256" key="6">
    <source>
        <dbReference type="ARBA" id="ARBA00022741"/>
    </source>
</evidence>
<dbReference type="AlphaFoldDB" id="A0AAN9QVK9"/>
<evidence type="ECO:0000256" key="3">
    <source>
        <dbReference type="ARBA" id="ARBA00022553"/>
    </source>
</evidence>
<dbReference type="PANTHER" id="PTHR47984:SF4">
    <property type="entry name" value="OS01G0631700 PROTEIN"/>
    <property type="match status" value="1"/>
</dbReference>
<evidence type="ECO:0000256" key="11">
    <source>
        <dbReference type="ARBA" id="ARBA00047899"/>
    </source>
</evidence>
<gene>
    <name evidence="14" type="ORF">VNO77_14846</name>
</gene>
<dbReference type="GO" id="GO:0016020">
    <property type="term" value="C:membrane"/>
    <property type="evidence" value="ECO:0007669"/>
    <property type="project" value="UniProtKB-SubCell"/>
</dbReference>
<keyword evidence="3" id="KW-0597">Phosphoprotein</keyword>
<keyword evidence="8 13" id="KW-0067">ATP-binding</keyword>
<proteinExistence type="predicted"/>
<dbReference type="EMBL" id="JAYMYQ010000003">
    <property type="protein sequence ID" value="KAK7344778.1"/>
    <property type="molecule type" value="Genomic_DNA"/>
</dbReference>
<comment type="subcellular location">
    <subcellularLocation>
        <location evidence="1">Membrane</location>
        <topology evidence="1">Single-pass membrane protein</topology>
    </subcellularLocation>
</comment>
<organism evidence="14 15">
    <name type="scientific">Canavalia gladiata</name>
    <name type="common">Sword bean</name>
    <name type="synonym">Dolichos gladiatus</name>
    <dbReference type="NCBI Taxonomy" id="3824"/>
    <lineage>
        <taxon>Eukaryota</taxon>
        <taxon>Viridiplantae</taxon>
        <taxon>Streptophyta</taxon>
        <taxon>Embryophyta</taxon>
        <taxon>Tracheophyta</taxon>
        <taxon>Spermatophyta</taxon>
        <taxon>Magnoliopsida</taxon>
        <taxon>eudicotyledons</taxon>
        <taxon>Gunneridae</taxon>
        <taxon>Pentapetalae</taxon>
        <taxon>rosids</taxon>
        <taxon>fabids</taxon>
        <taxon>Fabales</taxon>
        <taxon>Fabaceae</taxon>
        <taxon>Papilionoideae</taxon>
        <taxon>50 kb inversion clade</taxon>
        <taxon>NPAAA clade</taxon>
        <taxon>indigoferoid/millettioid clade</taxon>
        <taxon>Phaseoleae</taxon>
        <taxon>Canavalia</taxon>
    </lineage>
</organism>
<evidence type="ECO:0000256" key="1">
    <source>
        <dbReference type="ARBA" id="ARBA00004167"/>
    </source>
</evidence>
<evidence type="ECO:0000256" key="10">
    <source>
        <dbReference type="ARBA" id="ARBA00023136"/>
    </source>
</evidence>
<comment type="catalytic activity">
    <reaction evidence="11">
        <text>L-threonyl-[protein] + ATP = O-phospho-L-threonyl-[protein] + ADP + H(+)</text>
        <dbReference type="Rhea" id="RHEA:46608"/>
        <dbReference type="Rhea" id="RHEA-COMP:11060"/>
        <dbReference type="Rhea" id="RHEA-COMP:11605"/>
        <dbReference type="ChEBI" id="CHEBI:15378"/>
        <dbReference type="ChEBI" id="CHEBI:30013"/>
        <dbReference type="ChEBI" id="CHEBI:30616"/>
        <dbReference type="ChEBI" id="CHEBI:61977"/>
        <dbReference type="ChEBI" id="CHEBI:456216"/>
        <dbReference type="EC" id="2.7.11.1"/>
    </reaction>
</comment>
<keyword evidence="6 13" id="KW-0547">Nucleotide-binding</keyword>
<keyword evidence="15" id="KW-1185">Reference proteome</keyword>
<sequence length="278" mass="31354">MRENINSVETSFWDGQRRDCTKAAIHVGYDFGEWGMPGTNPCTRPGVTNMARLVGLTRVPKTNFKKRARELTFRLWNAHMGVCVLLSLRRKSRRSLDKYSLSLSQILNVSKDIDVDKDNVSIHWGKRKFVDPDNISQCNLIYHHERELSSLSAEEGSFGNLKKQSTLSLGGLVPASPLIGLPEFSHLGWGHWFTLRDLEQATNRFSTENIIGEGGYGVVYRGRLINGTEVVVKKLLNNLGQAEKEFRVEVEAIGHVRHKASCTSSWILRRRSSQAACV</sequence>
<dbReference type="InterPro" id="IPR011009">
    <property type="entry name" value="Kinase-like_dom_sf"/>
</dbReference>
<dbReference type="SUPFAM" id="SSF56112">
    <property type="entry name" value="Protein kinase-like (PK-like)"/>
    <property type="match status" value="1"/>
</dbReference>
<evidence type="ECO:0000256" key="9">
    <source>
        <dbReference type="ARBA" id="ARBA00022989"/>
    </source>
</evidence>
<dbReference type="PANTHER" id="PTHR47984">
    <property type="entry name" value="OS01G0323000 PROTEIN"/>
    <property type="match status" value="1"/>
</dbReference>
<dbReference type="InterPro" id="IPR017441">
    <property type="entry name" value="Protein_kinase_ATP_BS"/>
</dbReference>
<keyword evidence="9" id="KW-1133">Transmembrane helix</keyword>
<comment type="caution">
    <text evidence="14">The sequence shown here is derived from an EMBL/GenBank/DDBJ whole genome shotgun (WGS) entry which is preliminary data.</text>
</comment>
<evidence type="ECO:0000256" key="4">
    <source>
        <dbReference type="ARBA" id="ARBA00022679"/>
    </source>
</evidence>